<dbReference type="RefSeq" id="WP_143784480.1">
    <property type="nucleotide sequence ID" value="NZ_CP041616.1"/>
</dbReference>
<feature type="domain" description="NTP pyrophosphohydrolase MazG-like" evidence="1">
    <location>
        <begin position="150"/>
        <end position="224"/>
    </location>
</feature>
<dbReference type="KEGG" id="orz:FNH13_16630"/>
<accession>A0A516GE08</accession>
<dbReference type="GO" id="GO:0006950">
    <property type="term" value="P:response to stress"/>
    <property type="evidence" value="ECO:0007669"/>
    <property type="project" value="UniProtKB-ARBA"/>
</dbReference>
<dbReference type="GO" id="GO:0047429">
    <property type="term" value="F:nucleoside triphosphate diphosphatase activity"/>
    <property type="evidence" value="ECO:0007669"/>
    <property type="project" value="TreeGrafter"/>
</dbReference>
<dbReference type="GO" id="GO:0046061">
    <property type="term" value="P:dATP catabolic process"/>
    <property type="evidence" value="ECO:0007669"/>
    <property type="project" value="TreeGrafter"/>
</dbReference>
<dbReference type="InterPro" id="IPR048015">
    <property type="entry name" value="NTP-PPase_MazG-like_N"/>
</dbReference>
<dbReference type="GO" id="GO:0006203">
    <property type="term" value="P:dGTP catabolic process"/>
    <property type="evidence" value="ECO:0007669"/>
    <property type="project" value="TreeGrafter"/>
</dbReference>
<dbReference type="CDD" id="cd11528">
    <property type="entry name" value="NTP-PPase_MazG_Nterm"/>
    <property type="match status" value="1"/>
</dbReference>
<organism evidence="2 3">
    <name type="scientific">Ornithinimicrobium ciconiae</name>
    <dbReference type="NCBI Taxonomy" id="2594265"/>
    <lineage>
        <taxon>Bacteria</taxon>
        <taxon>Bacillati</taxon>
        <taxon>Actinomycetota</taxon>
        <taxon>Actinomycetes</taxon>
        <taxon>Micrococcales</taxon>
        <taxon>Ornithinimicrobiaceae</taxon>
        <taxon>Ornithinimicrobium</taxon>
    </lineage>
</organism>
<dbReference type="InterPro" id="IPR004518">
    <property type="entry name" value="MazG-like_dom"/>
</dbReference>
<dbReference type="NCBIfam" id="TIGR00444">
    <property type="entry name" value="mazG"/>
    <property type="match status" value="1"/>
</dbReference>
<dbReference type="Proteomes" id="UP000315395">
    <property type="component" value="Chromosome"/>
</dbReference>
<dbReference type="FunFam" id="1.10.287.1080:FF:000001">
    <property type="entry name" value="Nucleoside triphosphate pyrophosphohydrolase"/>
    <property type="match status" value="1"/>
</dbReference>
<reference evidence="2 3" key="1">
    <citation type="submission" date="2019-07" db="EMBL/GenBank/DDBJ databases">
        <title>complete genome sequencing of Ornithinimicrobium sp. H23M54.</title>
        <authorList>
            <person name="Bae J.-W."/>
            <person name="Lee S.-Y."/>
        </authorList>
    </citation>
    <scope>NUCLEOTIDE SEQUENCE [LARGE SCALE GENOMIC DNA]</scope>
    <source>
        <strain evidence="2 3">H23M54</strain>
    </source>
</reference>
<name>A0A516GE08_9MICO</name>
<dbReference type="GO" id="GO:0046047">
    <property type="term" value="P:TTP catabolic process"/>
    <property type="evidence" value="ECO:0007669"/>
    <property type="project" value="TreeGrafter"/>
</dbReference>
<dbReference type="PANTHER" id="PTHR30522">
    <property type="entry name" value="NUCLEOSIDE TRIPHOSPHATE PYROPHOSPHOHYDROLASE"/>
    <property type="match status" value="1"/>
</dbReference>
<sequence>MAWSPGPSTGRLSLLLTTPRLAPGLLSREAWRRLEEASAVLARSLADPQPRAISAAGPAVSVAEGDPRALARELLERADQSPVVWIGSPDGDPGLTEALATEATRRGGAATPEVEVLVGSWDQPGARLLDVITVMDRLRSPSGCPWDAEQTHQSLVPYLVEEAHEAVEAIESGDDEHILEELGDVLLQVVFHARIAAEREDGFDIDDVSARLVDKLVHRHPHVFGDVDAADAAAVEANWEELKAAEKPDREHPLDGIPAGMPDLARAVKVTTRLERAGLGQWLRAEVDRRLVGGSAAGESVASGESATAGVPVTAGEDSVVAARLFEVVLDARALGVDPSAALRALLRDLRAADLDTPSP</sequence>
<dbReference type="SUPFAM" id="SSF53790">
    <property type="entry name" value="Tetrapyrrole methylase"/>
    <property type="match status" value="1"/>
</dbReference>
<dbReference type="InterPro" id="IPR035996">
    <property type="entry name" value="4pyrrol_Methylase_sf"/>
</dbReference>
<evidence type="ECO:0000259" key="1">
    <source>
        <dbReference type="Pfam" id="PF03819"/>
    </source>
</evidence>
<dbReference type="PANTHER" id="PTHR30522:SF0">
    <property type="entry name" value="NUCLEOSIDE TRIPHOSPHATE PYROPHOSPHOHYDROLASE"/>
    <property type="match status" value="1"/>
</dbReference>
<dbReference type="OrthoDB" id="9808939at2"/>
<dbReference type="GO" id="GO:0008168">
    <property type="term" value="F:methyltransferase activity"/>
    <property type="evidence" value="ECO:0007669"/>
    <property type="project" value="InterPro"/>
</dbReference>
<dbReference type="GO" id="GO:0046052">
    <property type="term" value="P:UTP catabolic process"/>
    <property type="evidence" value="ECO:0007669"/>
    <property type="project" value="TreeGrafter"/>
</dbReference>
<dbReference type="SUPFAM" id="SSF101386">
    <property type="entry name" value="all-alpha NTP pyrophosphatases"/>
    <property type="match status" value="1"/>
</dbReference>
<dbReference type="Pfam" id="PF03819">
    <property type="entry name" value="MazG"/>
    <property type="match status" value="1"/>
</dbReference>
<dbReference type="EMBL" id="CP041616">
    <property type="protein sequence ID" value="QDO89759.1"/>
    <property type="molecule type" value="Genomic_DNA"/>
</dbReference>
<keyword evidence="3" id="KW-1185">Reference proteome</keyword>
<dbReference type="GO" id="GO:0046081">
    <property type="term" value="P:dUTP catabolic process"/>
    <property type="evidence" value="ECO:0007669"/>
    <property type="project" value="TreeGrafter"/>
</dbReference>
<dbReference type="InterPro" id="IPR011551">
    <property type="entry name" value="NTP_PyrPHydrolase_MazG"/>
</dbReference>
<evidence type="ECO:0000313" key="3">
    <source>
        <dbReference type="Proteomes" id="UP000315395"/>
    </source>
</evidence>
<dbReference type="Gene3D" id="1.10.287.1080">
    <property type="entry name" value="MazG-like"/>
    <property type="match status" value="1"/>
</dbReference>
<dbReference type="GO" id="GO:0046076">
    <property type="term" value="P:dTTP catabolic process"/>
    <property type="evidence" value="ECO:0007669"/>
    <property type="project" value="TreeGrafter"/>
</dbReference>
<dbReference type="AlphaFoldDB" id="A0A516GE08"/>
<evidence type="ECO:0000313" key="2">
    <source>
        <dbReference type="EMBL" id="QDO89759.1"/>
    </source>
</evidence>
<proteinExistence type="predicted"/>
<protein>
    <submittedName>
        <fullName evidence="2">MazG family protein</fullName>
    </submittedName>
</protein>
<gene>
    <name evidence="2" type="ORF">FNH13_16630</name>
</gene>